<dbReference type="GO" id="GO:0016787">
    <property type="term" value="F:hydrolase activity"/>
    <property type="evidence" value="ECO:0007669"/>
    <property type="project" value="UniProtKB-KW"/>
</dbReference>
<feature type="domain" description="Nudix hydrolase" evidence="2">
    <location>
        <begin position="43"/>
        <end position="178"/>
    </location>
</feature>
<dbReference type="Gene3D" id="3.90.79.10">
    <property type="entry name" value="Nucleoside Triphosphate Pyrophosphohydrolase"/>
    <property type="match status" value="1"/>
</dbReference>
<dbReference type="SUPFAM" id="SSF55811">
    <property type="entry name" value="Nudix"/>
    <property type="match status" value="1"/>
</dbReference>
<evidence type="ECO:0000256" key="1">
    <source>
        <dbReference type="ARBA" id="ARBA00022801"/>
    </source>
</evidence>
<reference evidence="3 4" key="1">
    <citation type="submission" date="2023-08" db="EMBL/GenBank/DDBJ databases">
        <title>Phytohabitans sansha sp. nov., isolated from marine sediment.</title>
        <authorList>
            <person name="Zhao Y."/>
            <person name="Yi K."/>
        </authorList>
    </citation>
    <scope>NUCLEOTIDE SEQUENCE [LARGE SCALE GENOMIC DNA]</scope>
    <source>
        <strain evidence="3 4">ZYX-F-186</strain>
    </source>
</reference>
<dbReference type="PANTHER" id="PTHR11839">
    <property type="entry name" value="UDP/ADP-SUGAR PYROPHOSPHATASE"/>
    <property type="match status" value="1"/>
</dbReference>
<name>A0ABU0ZW02_9ACTN</name>
<dbReference type="InterPro" id="IPR000086">
    <property type="entry name" value="NUDIX_hydrolase_dom"/>
</dbReference>
<keyword evidence="1 3" id="KW-0378">Hydrolase</keyword>
<evidence type="ECO:0000313" key="3">
    <source>
        <dbReference type="EMBL" id="MDQ7911220.1"/>
    </source>
</evidence>
<sequence>MSSDTQAPYRVTGTREHFQGALFSVVTDTVRMPDGTSAVRDYLRHMGAVCVVAIDDEERVVMLRQYRHPVREVLWEVPAGLLDVPGEDPSAAAARELAEEAGLTAARWELLITIYTTPGIADEKIRIFLARDLSPVGPEFAYERVFEEATMTLHRIPLDEVMSMMDRGEITNGVHAVGLLAAWRRLRAS</sequence>
<gene>
    <name evidence="3" type="ORF">RB614_42700</name>
</gene>
<proteinExistence type="predicted"/>
<dbReference type="EMBL" id="JAVHUY010000074">
    <property type="protein sequence ID" value="MDQ7911220.1"/>
    <property type="molecule type" value="Genomic_DNA"/>
</dbReference>
<dbReference type="Proteomes" id="UP001230908">
    <property type="component" value="Unassembled WGS sequence"/>
</dbReference>
<accession>A0ABU0ZW02</accession>
<dbReference type="InterPro" id="IPR015797">
    <property type="entry name" value="NUDIX_hydrolase-like_dom_sf"/>
</dbReference>
<comment type="caution">
    <text evidence="3">The sequence shown here is derived from an EMBL/GenBank/DDBJ whole genome shotgun (WGS) entry which is preliminary data.</text>
</comment>
<protein>
    <submittedName>
        <fullName evidence="3">NUDIX hydrolase</fullName>
        <ecNumber evidence="3">3.6.-.-</ecNumber>
    </submittedName>
</protein>
<evidence type="ECO:0000313" key="4">
    <source>
        <dbReference type="Proteomes" id="UP001230908"/>
    </source>
</evidence>
<dbReference type="PANTHER" id="PTHR11839:SF31">
    <property type="entry name" value="ADP-RIBOSE PYROPHOSPHATASE"/>
    <property type="match status" value="1"/>
</dbReference>
<dbReference type="Pfam" id="PF00293">
    <property type="entry name" value="NUDIX"/>
    <property type="match status" value="1"/>
</dbReference>
<evidence type="ECO:0000259" key="2">
    <source>
        <dbReference type="PROSITE" id="PS51462"/>
    </source>
</evidence>
<organism evidence="3 4">
    <name type="scientific">Phytohabitans maris</name>
    <dbReference type="NCBI Taxonomy" id="3071409"/>
    <lineage>
        <taxon>Bacteria</taxon>
        <taxon>Bacillati</taxon>
        <taxon>Actinomycetota</taxon>
        <taxon>Actinomycetes</taxon>
        <taxon>Micromonosporales</taxon>
        <taxon>Micromonosporaceae</taxon>
    </lineage>
</organism>
<dbReference type="PROSITE" id="PS51462">
    <property type="entry name" value="NUDIX"/>
    <property type="match status" value="1"/>
</dbReference>
<dbReference type="RefSeq" id="WP_308718442.1">
    <property type="nucleotide sequence ID" value="NZ_JAVHUY010000074.1"/>
</dbReference>
<dbReference type="EC" id="3.6.-.-" evidence="3"/>
<keyword evidence="4" id="KW-1185">Reference proteome</keyword>